<dbReference type="AlphaFoldDB" id="A0A0K2SWJ5"/>
<evidence type="ECO:0008006" key="3">
    <source>
        <dbReference type="Google" id="ProtNLM"/>
    </source>
</evidence>
<keyword evidence="1" id="KW-0472">Membrane</keyword>
<keyword evidence="1" id="KW-1133">Transmembrane helix</keyword>
<evidence type="ECO:0000313" key="2">
    <source>
        <dbReference type="EMBL" id="CDW17860.1"/>
    </source>
</evidence>
<name>A0A0K2SWJ5_LEPSM</name>
<feature type="transmembrane region" description="Helical" evidence="1">
    <location>
        <begin position="24"/>
        <end position="44"/>
    </location>
</feature>
<sequence>MYDVWSTSYPVPEKREEEAVEEGTFHVCFGLQNFCFIICMYIVYDSMEEGRRDD</sequence>
<dbReference type="EMBL" id="HACA01000499">
    <property type="protein sequence ID" value="CDW17860.1"/>
    <property type="molecule type" value="Transcribed_RNA"/>
</dbReference>
<organism evidence="2">
    <name type="scientific">Lepeophtheirus salmonis</name>
    <name type="common">Salmon louse</name>
    <name type="synonym">Caligus salmonis</name>
    <dbReference type="NCBI Taxonomy" id="72036"/>
    <lineage>
        <taxon>Eukaryota</taxon>
        <taxon>Metazoa</taxon>
        <taxon>Ecdysozoa</taxon>
        <taxon>Arthropoda</taxon>
        <taxon>Crustacea</taxon>
        <taxon>Multicrustacea</taxon>
        <taxon>Hexanauplia</taxon>
        <taxon>Copepoda</taxon>
        <taxon>Siphonostomatoida</taxon>
        <taxon>Caligidae</taxon>
        <taxon>Lepeophtheirus</taxon>
    </lineage>
</organism>
<proteinExistence type="predicted"/>
<accession>A0A0K2SWJ5</accession>
<evidence type="ECO:0000256" key="1">
    <source>
        <dbReference type="SAM" id="Phobius"/>
    </source>
</evidence>
<reference evidence="2" key="1">
    <citation type="submission" date="2014-05" db="EMBL/GenBank/DDBJ databases">
        <authorList>
            <person name="Chronopoulou M."/>
        </authorList>
    </citation>
    <scope>NUCLEOTIDE SEQUENCE</scope>
    <source>
        <tissue evidence="2">Whole organism</tissue>
    </source>
</reference>
<keyword evidence="1" id="KW-0812">Transmembrane</keyword>
<protein>
    <recommendedName>
        <fullName evidence="3">Transmembrane protein</fullName>
    </recommendedName>
</protein>